<accession>A0A4Y2V0S3</accession>
<keyword evidence="3" id="KW-1185">Reference proteome</keyword>
<evidence type="ECO:0000313" key="3">
    <source>
        <dbReference type="Proteomes" id="UP000499080"/>
    </source>
</evidence>
<gene>
    <name evidence="2" type="ORF">AVEN_151256_1</name>
</gene>
<evidence type="ECO:0000313" key="2">
    <source>
        <dbReference type="EMBL" id="GBO17500.1"/>
    </source>
</evidence>
<sequence>MVVTTRTQYQHQTFGAFKQCWNRAVKCSKDLPPEAIHALHVVIHAIGFCAIVDLYSTQSVLYISSGVSFSFTQLTDKEPPRESTLPFPSHVPLRK</sequence>
<evidence type="ECO:0000256" key="1">
    <source>
        <dbReference type="SAM" id="MobiDB-lite"/>
    </source>
</evidence>
<name>A0A4Y2V0S3_ARAVE</name>
<comment type="caution">
    <text evidence="2">The sequence shown here is derived from an EMBL/GenBank/DDBJ whole genome shotgun (WGS) entry which is preliminary data.</text>
</comment>
<dbReference type="EMBL" id="BGPR01041256">
    <property type="protein sequence ID" value="GBO17500.1"/>
    <property type="molecule type" value="Genomic_DNA"/>
</dbReference>
<proteinExistence type="predicted"/>
<protein>
    <submittedName>
        <fullName evidence="2">Uncharacterized protein</fullName>
    </submittedName>
</protein>
<dbReference type="Proteomes" id="UP000499080">
    <property type="component" value="Unassembled WGS sequence"/>
</dbReference>
<feature type="region of interest" description="Disordered" evidence="1">
    <location>
        <begin position="76"/>
        <end position="95"/>
    </location>
</feature>
<organism evidence="2 3">
    <name type="scientific">Araneus ventricosus</name>
    <name type="common">Orbweaver spider</name>
    <name type="synonym">Epeira ventricosa</name>
    <dbReference type="NCBI Taxonomy" id="182803"/>
    <lineage>
        <taxon>Eukaryota</taxon>
        <taxon>Metazoa</taxon>
        <taxon>Ecdysozoa</taxon>
        <taxon>Arthropoda</taxon>
        <taxon>Chelicerata</taxon>
        <taxon>Arachnida</taxon>
        <taxon>Araneae</taxon>
        <taxon>Araneomorphae</taxon>
        <taxon>Entelegynae</taxon>
        <taxon>Araneoidea</taxon>
        <taxon>Araneidae</taxon>
        <taxon>Araneus</taxon>
    </lineage>
</organism>
<dbReference type="AlphaFoldDB" id="A0A4Y2V0S3"/>
<reference evidence="2 3" key="1">
    <citation type="journal article" date="2019" name="Sci. Rep.">
        <title>Orb-weaving spider Araneus ventricosus genome elucidates the spidroin gene catalogue.</title>
        <authorList>
            <person name="Kono N."/>
            <person name="Nakamura H."/>
            <person name="Ohtoshi R."/>
            <person name="Moran D.A.P."/>
            <person name="Shinohara A."/>
            <person name="Yoshida Y."/>
            <person name="Fujiwara M."/>
            <person name="Mori M."/>
            <person name="Tomita M."/>
            <person name="Arakawa K."/>
        </authorList>
    </citation>
    <scope>NUCLEOTIDE SEQUENCE [LARGE SCALE GENOMIC DNA]</scope>
</reference>